<proteinExistence type="inferred from homology"/>
<dbReference type="SMART" id="SM00931">
    <property type="entry name" value="NOSIC"/>
    <property type="match status" value="1"/>
</dbReference>
<dbReference type="InterPro" id="IPR027105">
    <property type="entry name" value="Prp31"/>
</dbReference>
<dbReference type="GO" id="GO:0046540">
    <property type="term" value="C:U4/U6 x U5 tri-snRNP complex"/>
    <property type="evidence" value="ECO:0007669"/>
    <property type="project" value="InterPro"/>
</dbReference>
<keyword evidence="8 11" id="KW-0687">Ribonucleoprotein</keyword>
<feature type="region of interest" description="Disordered" evidence="9">
    <location>
        <begin position="1"/>
        <end position="74"/>
    </location>
</feature>
<dbReference type="FunFam" id="1.10.287.4070:FF:000003">
    <property type="entry name" value="U4/U6 small nuclear ribonucleoprotein PRP31"/>
    <property type="match status" value="1"/>
</dbReference>
<dbReference type="AlphaFoldDB" id="A0A8H8S504"/>
<evidence type="ECO:0000256" key="1">
    <source>
        <dbReference type="ARBA" id="ARBA00004123"/>
    </source>
</evidence>
<dbReference type="InterPro" id="IPR042239">
    <property type="entry name" value="Nop_C"/>
</dbReference>
<feature type="compositionally biased region" description="Basic and acidic residues" evidence="9">
    <location>
        <begin position="552"/>
        <end position="570"/>
    </location>
</feature>
<dbReference type="Pfam" id="PF01798">
    <property type="entry name" value="Nop"/>
    <property type="match status" value="1"/>
</dbReference>
<dbReference type="FunFam" id="1.10.246.90:FF:000002">
    <property type="entry name" value="U4/U6 small nuclear ribonucleoprotein Prp31"/>
    <property type="match status" value="1"/>
</dbReference>
<dbReference type="PROSITE" id="PS51358">
    <property type="entry name" value="NOP"/>
    <property type="match status" value="1"/>
</dbReference>
<feature type="compositionally biased region" description="Basic residues" evidence="9">
    <location>
        <begin position="412"/>
        <end position="422"/>
    </location>
</feature>
<evidence type="ECO:0000259" key="10">
    <source>
        <dbReference type="PROSITE" id="PS51358"/>
    </source>
</evidence>
<feature type="region of interest" description="Disordered" evidence="9">
    <location>
        <begin position="392"/>
        <end position="430"/>
    </location>
</feature>
<dbReference type="GO" id="GO:0003723">
    <property type="term" value="F:RNA binding"/>
    <property type="evidence" value="ECO:0007669"/>
    <property type="project" value="UniProtKB-KW"/>
</dbReference>
<feature type="region of interest" description="Disordered" evidence="9">
    <location>
        <begin position="484"/>
        <end position="519"/>
    </location>
</feature>
<keyword evidence="5" id="KW-0694">RNA-binding</keyword>
<dbReference type="SUPFAM" id="SSF89124">
    <property type="entry name" value="Nop domain"/>
    <property type="match status" value="1"/>
</dbReference>
<sequence length="613" mass="65517">MSTLADELLQDFEDSGSEGGEEQQNEGLFPEADGATSNGHKAAIASANTDGMELDGDEEEVAEDEQMTGIYDSGLDVEDEEETKAKVEKMDLGGVDDVRSVARLMMTLEPVLEKIAHYQSLPPDKQTTFVGSIEDNPEYHLLTQSNTLSTSIDTEIMVVHKYIRDHYSIRFPELETLVTNPLDYAKVVTIIGNGPMDQESIKALQSSKDNRLGTTLRSVLDGPSVMIVTVEATTTKGREMSSAELESVMRACDMNLALDRAKKTLTDYVQSRMNLFAPNLTALIGSLTAAQLLNFAGGLTGLAKTPACNLPPLGSKKQSGTGFATNVGVRQQGFLYHSPIIRGIPNDLKRQAMRIVSAKVVLAARVDRVHSSPDGSNGEELKAACLERLEKLTEPPPNKGQRALPAPDDKPARKRGGRRARKAKEATAMTDLRKAQNRMIFGKEEKEVGYGMGDGTKGLGMIGQANEGRIRNLQIDQRTKAKLSAKNKGWGGATPVGGSASSLRGFGQGPNSGIDLRGKGLRASGVGTAGAGSGTASSIAFTPVQGLELVDPKKQAEMSRKRKAEEDRWFKGGTFTQVGGSGNGSMGPPPLPPNKKVDTGAGKMAPPPIPLKK</sequence>
<evidence type="ECO:0000256" key="7">
    <source>
        <dbReference type="ARBA" id="ARBA00023242"/>
    </source>
</evidence>
<feature type="compositionally biased region" description="Acidic residues" evidence="9">
    <location>
        <begin position="52"/>
        <end position="66"/>
    </location>
</feature>
<dbReference type="Pfam" id="PF09785">
    <property type="entry name" value="Prp31_C"/>
    <property type="match status" value="1"/>
</dbReference>
<dbReference type="OrthoDB" id="4771285at2759"/>
<keyword evidence="4" id="KW-0747">Spliceosome</keyword>
<name>A0A8H8S504_9HELO</name>
<evidence type="ECO:0000256" key="5">
    <source>
        <dbReference type="ARBA" id="ARBA00022884"/>
    </source>
</evidence>
<gene>
    <name evidence="11" type="primary">prpf31</name>
    <name evidence="11" type="ORF">LOCC1_G001278</name>
</gene>
<dbReference type="GO" id="GO:0005687">
    <property type="term" value="C:U4 snRNP"/>
    <property type="evidence" value="ECO:0007669"/>
    <property type="project" value="TreeGrafter"/>
</dbReference>
<comment type="similarity">
    <text evidence="2">Belongs to the PRP31 family.</text>
</comment>
<dbReference type="GO" id="GO:0071011">
    <property type="term" value="C:precatalytic spliceosome"/>
    <property type="evidence" value="ECO:0007669"/>
    <property type="project" value="TreeGrafter"/>
</dbReference>
<dbReference type="InterPro" id="IPR002687">
    <property type="entry name" value="Nop_dom"/>
</dbReference>
<evidence type="ECO:0000313" key="11">
    <source>
        <dbReference type="EMBL" id="TVY48256.1"/>
    </source>
</evidence>
<evidence type="ECO:0000256" key="4">
    <source>
        <dbReference type="ARBA" id="ARBA00022728"/>
    </source>
</evidence>
<evidence type="ECO:0000256" key="2">
    <source>
        <dbReference type="ARBA" id="ARBA00005572"/>
    </source>
</evidence>
<evidence type="ECO:0000313" key="12">
    <source>
        <dbReference type="Proteomes" id="UP000443090"/>
    </source>
</evidence>
<organism evidence="11 12">
    <name type="scientific">Lachnellula occidentalis</name>
    <dbReference type="NCBI Taxonomy" id="215460"/>
    <lineage>
        <taxon>Eukaryota</taxon>
        <taxon>Fungi</taxon>
        <taxon>Dikarya</taxon>
        <taxon>Ascomycota</taxon>
        <taxon>Pezizomycotina</taxon>
        <taxon>Leotiomycetes</taxon>
        <taxon>Helotiales</taxon>
        <taxon>Lachnaceae</taxon>
        <taxon>Lachnellula</taxon>
    </lineage>
</organism>
<evidence type="ECO:0000256" key="6">
    <source>
        <dbReference type="ARBA" id="ARBA00023187"/>
    </source>
</evidence>
<dbReference type="PANTHER" id="PTHR13904:SF0">
    <property type="entry name" value="U4_U6 SMALL NUCLEAR RIBONUCLEOPROTEIN PRP31"/>
    <property type="match status" value="1"/>
</dbReference>
<accession>A0A8H8S504</accession>
<keyword evidence="12" id="KW-1185">Reference proteome</keyword>
<evidence type="ECO:0000256" key="3">
    <source>
        <dbReference type="ARBA" id="ARBA00022664"/>
    </source>
</evidence>
<feature type="compositionally biased region" description="Acidic residues" evidence="9">
    <location>
        <begin position="8"/>
        <end position="24"/>
    </location>
</feature>
<dbReference type="InterPro" id="IPR019175">
    <property type="entry name" value="Prp31_C"/>
</dbReference>
<dbReference type="InterPro" id="IPR036070">
    <property type="entry name" value="Nop_dom_sf"/>
</dbReference>
<dbReference type="Proteomes" id="UP000443090">
    <property type="component" value="Unassembled WGS sequence"/>
</dbReference>
<dbReference type="EMBL" id="QGMI01000053">
    <property type="protein sequence ID" value="TVY48256.1"/>
    <property type="molecule type" value="Genomic_DNA"/>
</dbReference>
<evidence type="ECO:0000256" key="9">
    <source>
        <dbReference type="SAM" id="MobiDB-lite"/>
    </source>
</evidence>
<reference evidence="11 12" key="1">
    <citation type="submission" date="2018-05" db="EMBL/GenBank/DDBJ databases">
        <title>Genome sequencing and assembly of the regulated plant pathogen Lachnellula willkommii and related sister species for the development of diagnostic species identification markers.</title>
        <authorList>
            <person name="Giroux E."/>
            <person name="Bilodeau G."/>
        </authorList>
    </citation>
    <scope>NUCLEOTIDE SEQUENCE [LARGE SCALE GENOMIC DNA]</scope>
    <source>
        <strain evidence="11 12">CBS 160.35</strain>
    </source>
</reference>
<evidence type="ECO:0000256" key="8">
    <source>
        <dbReference type="ARBA" id="ARBA00023274"/>
    </source>
</evidence>
<dbReference type="GO" id="GO:0000244">
    <property type="term" value="P:spliceosomal tri-snRNP complex assembly"/>
    <property type="evidence" value="ECO:0007669"/>
    <property type="project" value="InterPro"/>
</dbReference>
<dbReference type="PANTHER" id="PTHR13904">
    <property type="entry name" value="PRE-MRNA SPLICING FACTOR PRP31"/>
    <property type="match status" value="1"/>
</dbReference>
<feature type="region of interest" description="Disordered" evidence="9">
    <location>
        <begin position="552"/>
        <end position="613"/>
    </location>
</feature>
<comment type="subcellular location">
    <subcellularLocation>
        <location evidence="1">Nucleus</location>
    </subcellularLocation>
</comment>
<dbReference type="InterPro" id="IPR012976">
    <property type="entry name" value="NOSIC"/>
</dbReference>
<keyword evidence="7" id="KW-0539">Nucleus</keyword>
<protein>
    <submittedName>
        <fullName evidence="11">U4/U6 small nuclear ribonucleoprotein</fullName>
    </submittedName>
</protein>
<dbReference type="Gene3D" id="1.10.287.4070">
    <property type="match status" value="1"/>
</dbReference>
<keyword evidence="6" id="KW-0508">mRNA splicing</keyword>
<dbReference type="Gene3D" id="1.10.246.90">
    <property type="entry name" value="Nop domain"/>
    <property type="match status" value="1"/>
</dbReference>
<comment type="caution">
    <text evidence="11">The sequence shown here is derived from an EMBL/GenBank/DDBJ whole genome shotgun (WGS) entry which is preliminary data.</text>
</comment>
<keyword evidence="3" id="KW-0507">mRNA processing</keyword>
<feature type="domain" description="Nop" evidence="10">
    <location>
        <begin position="276"/>
        <end position="394"/>
    </location>
</feature>